<dbReference type="RefSeq" id="WP_267676076.1">
    <property type="nucleotide sequence ID" value="NZ_CP113088.1"/>
</dbReference>
<dbReference type="EMBL" id="CP113088">
    <property type="protein sequence ID" value="WAC01463.1"/>
    <property type="molecule type" value="Genomic_DNA"/>
</dbReference>
<proteinExistence type="predicted"/>
<dbReference type="AlphaFoldDB" id="A0A9E8MU25"/>
<evidence type="ECO:0000313" key="3">
    <source>
        <dbReference type="Proteomes" id="UP001164705"/>
    </source>
</evidence>
<keyword evidence="1" id="KW-0472">Membrane</keyword>
<evidence type="ECO:0000313" key="2">
    <source>
        <dbReference type="EMBL" id="WAC01463.1"/>
    </source>
</evidence>
<evidence type="ECO:0000256" key="1">
    <source>
        <dbReference type="SAM" id="Phobius"/>
    </source>
</evidence>
<protein>
    <submittedName>
        <fullName evidence="2">Uncharacterized protein</fullName>
    </submittedName>
</protein>
<accession>A0A9E8MU25</accession>
<organism evidence="2 3">
    <name type="scientific">Lacinutrix neustonica</name>
    <dbReference type="NCBI Taxonomy" id="2980107"/>
    <lineage>
        <taxon>Bacteria</taxon>
        <taxon>Pseudomonadati</taxon>
        <taxon>Bacteroidota</taxon>
        <taxon>Flavobacteriia</taxon>
        <taxon>Flavobacteriales</taxon>
        <taxon>Flavobacteriaceae</taxon>
        <taxon>Lacinutrix</taxon>
    </lineage>
</organism>
<keyword evidence="1" id="KW-1133">Transmembrane helix</keyword>
<reference evidence="2" key="1">
    <citation type="submission" date="2022-11" db="EMBL/GenBank/DDBJ databases">
        <title>Lacinutrix neustonica HL-RS19T sp. nov., isolated from the surface microlayer sample of brackish Lake Shihwa.</title>
        <authorList>
            <person name="Choi J.Y."/>
            <person name="Hwang C.Y."/>
        </authorList>
    </citation>
    <scope>NUCLEOTIDE SEQUENCE</scope>
    <source>
        <strain evidence="2">HL-RS19</strain>
    </source>
</reference>
<sequence>MGALAMITIIRTNKSMLSKRLDKKLSFVNTSTEKTEYNLPKATPEKLREIRETLQKKNKRRSLQRLIVIGIIGGILIALLLYFN</sequence>
<dbReference type="KEGG" id="lnu:N7U66_15790"/>
<keyword evidence="3" id="KW-1185">Reference proteome</keyword>
<name>A0A9E8MU25_9FLAO</name>
<feature type="transmembrane region" description="Helical" evidence="1">
    <location>
        <begin position="66"/>
        <end position="83"/>
    </location>
</feature>
<dbReference type="Proteomes" id="UP001164705">
    <property type="component" value="Chromosome"/>
</dbReference>
<gene>
    <name evidence="2" type="ORF">N7U66_15790</name>
</gene>
<keyword evidence="1" id="KW-0812">Transmembrane</keyword>